<dbReference type="PANTHER" id="PTHR42683">
    <property type="entry name" value="ALDEHYDE REDUCTASE"/>
    <property type="match status" value="1"/>
</dbReference>
<dbReference type="Proteomes" id="UP000255106">
    <property type="component" value="Unassembled WGS sequence"/>
</dbReference>
<organism evidence="4 5">
    <name type="scientific">Enterobacter cloacae</name>
    <dbReference type="NCBI Taxonomy" id="550"/>
    <lineage>
        <taxon>Bacteria</taxon>
        <taxon>Pseudomonadati</taxon>
        <taxon>Pseudomonadota</taxon>
        <taxon>Gammaproteobacteria</taxon>
        <taxon>Enterobacterales</taxon>
        <taxon>Enterobacteriaceae</taxon>
        <taxon>Enterobacter</taxon>
        <taxon>Enterobacter cloacae complex</taxon>
    </lineage>
</organism>
<keyword evidence="3 4" id="KW-0560">Oxidoreductase</keyword>
<protein>
    <submittedName>
        <fullName evidence="4">Protein YjgB</fullName>
        <ecNumber evidence="4">1.1.1.1</ecNumber>
    </submittedName>
</protein>
<dbReference type="Gene3D" id="3.90.180.10">
    <property type="entry name" value="Medium-chain alcohol dehydrogenases, catalytic domain"/>
    <property type="match status" value="1"/>
</dbReference>
<evidence type="ECO:0000256" key="2">
    <source>
        <dbReference type="ARBA" id="ARBA00022833"/>
    </source>
</evidence>
<gene>
    <name evidence="4" type="primary">yjgB_1</name>
    <name evidence="4" type="ORF">NCTC10005_01636</name>
</gene>
<evidence type="ECO:0000313" key="4">
    <source>
        <dbReference type="EMBL" id="STQ08942.1"/>
    </source>
</evidence>
<dbReference type="InterPro" id="IPR047109">
    <property type="entry name" value="CAD-like"/>
</dbReference>
<sequence length="100" mass="10900">MSISTGSRTLKHWPTAGNFHTVGAVLKPLPVPAFTLIGGDRSVSGSATGTPFELRKLMKFAGRTKVSPTTELYPMSKINEAIQHVRDGKARYRVVLKADF</sequence>
<evidence type="ECO:0000256" key="1">
    <source>
        <dbReference type="ARBA" id="ARBA00022723"/>
    </source>
</evidence>
<evidence type="ECO:0000256" key="3">
    <source>
        <dbReference type="ARBA" id="ARBA00023002"/>
    </source>
</evidence>
<dbReference type="GO" id="GO:0046872">
    <property type="term" value="F:metal ion binding"/>
    <property type="evidence" value="ECO:0007669"/>
    <property type="project" value="UniProtKB-KW"/>
</dbReference>
<dbReference type="EMBL" id="UGJB01000004">
    <property type="protein sequence ID" value="STQ08942.1"/>
    <property type="molecule type" value="Genomic_DNA"/>
</dbReference>
<keyword evidence="1" id="KW-0479">Metal-binding</keyword>
<accession>A0A377LS62</accession>
<dbReference type="EC" id="1.1.1.1" evidence="4"/>
<dbReference type="AlphaFoldDB" id="A0A377LS62"/>
<keyword evidence="2" id="KW-0862">Zinc</keyword>
<evidence type="ECO:0000313" key="5">
    <source>
        <dbReference type="Proteomes" id="UP000255106"/>
    </source>
</evidence>
<dbReference type="GO" id="GO:0004022">
    <property type="term" value="F:alcohol dehydrogenase (NAD+) activity"/>
    <property type="evidence" value="ECO:0007669"/>
    <property type="project" value="UniProtKB-EC"/>
</dbReference>
<proteinExistence type="predicted"/>
<reference evidence="4 5" key="1">
    <citation type="submission" date="2018-06" db="EMBL/GenBank/DDBJ databases">
        <authorList>
            <consortium name="Pathogen Informatics"/>
            <person name="Doyle S."/>
        </authorList>
    </citation>
    <scope>NUCLEOTIDE SEQUENCE [LARGE SCALE GENOMIC DNA]</scope>
    <source>
        <strain evidence="4 5">NCTC10005</strain>
    </source>
</reference>
<dbReference type="Gene3D" id="3.40.50.720">
    <property type="entry name" value="NAD(P)-binding Rossmann-like Domain"/>
    <property type="match status" value="1"/>
</dbReference>
<name>A0A377LS62_ENTCL</name>